<sequence>MIDKLALRLSQCSAKLKLSLWLLLLCTTLITGLQLWQGGAKIQSDILAMLPKIQEDPLTQTALNRVEQALSNSIYLALVADNKAEAISAAQALMTSLSNNSQAAFTQVRSADINQAEAINHYYFEHRFNLLTESQATLLASGQLDTLVTSAQEHLYNAFSYANSGLIANDPLLLYPANLQAMAPKQTLTVQQGILLGNHHVDGANSQDKVAAIVMAKGIGSAFNPNAQTLQLSVLQQAIDKVHQQNPDVEILKAGALFHASVATQSAKTEVSTLGLASLIGVSLLVWLAFRSVMPLTIALLTITTSLLTAIVVTLVVFSELHLLTLVFGTSLIGIAIDYSFHFYCERLAQPKFNATQVIQHIFPAITLALITSVLAYSGIGLAPFPGMQQVAVFCAAGLLGAYVTLLLAYPLLASGKLPNREKPLQLAQRYLTALACFQNKFTRSTSLLLLVIVTVISAVGISQLTADDDIRNLQQSPDYLLDEEQQLRTILSGGTDNQFLLVRAKSEELLLQSLETLAPELNKLVEQGVIGNAFSLNSYLPSQKEQADNYELQGKIYQQLATILANIGLDESLQLPLEQAYQDAHGQYINAQSFIDSEAGKLFAPLWIAPSELQPEFGTIVLLGGITDLATLAKLFPHGGDIQLVDKVGDISNIMGKYRQLTLILLAIAMMIAAAIFSMRFSIKLAILVVAVPALSAIFTLALLGLMGSPLTLFHALALILVFGIGVDYSLFFAESKQQSRGVMMAVFMSACSTILAFGLLAFSSTPAIHNFGLTLLLGIVFTFVLSPFVQTFTRTIK</sequence>
<feature type="transmembrane region" description="Helical" evidence="6">
    <location>
        <begin position="323"/>
        <end position="341"/>
    </location>
</feature>
<reference evidence="9" key="1">
    <citation type="submission" date="2019-07" db="EMBL/GenBank/DDBJ databases">
        <title>Shewanella sp. YLB-08 draft genomic sequence.</title>
        <authorList>
            <person name="Yu L."/>
        </authorList>
    </citation>
    <scope>NUCLEOTIDE SEQUENCE [LARGE SCALE GENOMIC DNA]</scope>
    <source>
        <strain evidence="9">JCM 20706</strain>
    </source>
</reference>
<evidence type="ECO:0000256" key="6">
    <source>
        <dbReference type="SAM" id="Phobius"/>
    </source>
</evidence>
<evidence type="ECO:0000256" key="2">
    <source>
        <dbReference type="ARBA" id="ARBA00022475"/>
    </source>
</evidence>
<dbReference type="InterPro" id="IPR004869">
    <property type="entry name" value="MMPL_dom"/>
</dbReference>
<feature type="transmembrane region" description="Helical" evidence="6">
    <location>
        <begin position="448"/>
        <end position="467"/>
    </location>
</feature>
<feature type="transmembrane region" description="Helical" evidence="6">
    <location>
        <begin position="714"/>
        <end position="732"/>
    </location>
</feature>
<dbReference type="Gene3D" id="1.20.1640.10">
    <property type="entry name" value="Multidrug efflux transporter AcrB transmembrane domain"/>
    <property type="match status" value="2"/>
</dbReference>
<dbReference type="SUPFAM" id="SSF82866">
    <property type="entry name" value="Multidrug efflux transporter AcrB transmembrane domain"/>
    <property type="match status" value="2"/>
</dbReference>
<evidence type="ECO:0000256" key="4">
    <source>
        <dbReference type="ARBA" id="ARBA00022989"/>
    </source>
</evidence>
<feature type="transmembrane region" description="Helical" evidence="6">
    <location>
        <begin position="297"/>
        <end position="317"/>
    </location>
</feature>
<evidence type="ECO:0000313" key="9">
    <source>
        <dbReference type="Proteomes" id="UP000318126"/>
    </source>
</evidence>
<dbReference type="PANTHER" id="PTHR33406:SF13">
    <property type="entry name" value="MEMBRANE PROTEIN YDFJ"/>
    <property type="match status" value="1"/>
</dbReference>
<evidence type="ECO:0000256" key="5">
    <source>
        <dbReference type="ARBA" id="ARBA00023136"/>
    </source>
</evidence>
<dbReference type="RefSeq" id="WP_143563984.1">
    <property type="nucleotide sequence ID" value="NZ_BMPL01000020.1"/>
</dbReference>
<accession>A0A553JQZ3</accession>
<feature type="transmembrane region" description="Helical" evidence="6">
    <location>
        <begin position="744"/>
        <end position="764"/>
    </location>
</feature>
<dbReference type="AlphaFoldDB" id="A0A553JQZ3"/>
<keyword evidence="9" id="KW-1185">Reference proteome</keyword>
<proteinExistence type="predicted"/>
<dbReference type="Proteomes" id="UP000318126">
    <property type="component" value="Unassembled WGS sequence"/>
</dbReference>
<gene>
    <name evidence="8" type="ORF">FN961_07755</name>
</gene>
<dbReference type="Pfam" id="PF03176">
    <property type="entry name" value="MMPL"/>
    <property type="match status" value="1"/>
</dbReference>
<dbReference type="OrthoDB" id="9780358at2"/>
<feature type="transmembrane region" description="Helical" evidence="6">
    <location>
        <begin position="362"/>
        <end position="385"/>
    </location>
</feature>
<feature type="transmembrane region" description="Helical" evidence="6">
    <location>
        <begin position="662"/>
        <end position="679"/>
    </location>
</feature>
<keyword evidence="5 6" id="KW-0472">Membrane</keyword>
<feature type="transmembrane region" description="Helical" evidence="6">
    <location>
        <begin position="271"/>
        <end position="290"/>
    </location>
</feature>
<name>A0A553JQZ3_SHEHA</name>
<evidence type="ECO:0000256" key="1">
    <source>
        <dbReference type="ARBA" id="ARBA00004651"/>
    </source>
</evidence>
<keyword evidence="3 6" id="KW-0812">Transmembrane</keyword>
<dbReference type="EMBL" id="VKGK01000007">
    <property type="protein sequence ID" value="TRY14877.1"/>
    <property type="molecule type" value="Genomic_DNA"/>
</dbReference>
<evidence type="ECO:0000256" key="3">
    <source>
        <dbReference type="ARBA" id="ARBA00022692"/>
    </source>
</evidence>
<evidence type="ECO:0000259" key="7">
    <source>
        <dbReference type="Pfam" id="PF03176"/>
    </source>
</evidence>
<dbReference type="PANTHER" id="PTHR33406">
    <property type="entry name" value="MEMBRANE PROTEIN MJ1562-RELATED"/>
    <property type="match status" value="1"/>
</dbReference>
<dbReference type="InterPro" id="IPR050545">
    <property type="entry name" value="Mycobact_MmpL"/>
</dbReference>
<feature type="transmembrane region" description="Helical" evidence="6">
    <location>
        <begin position="770"/>
        <end position="791"/>
    </location>
</feature>
<protein>
    <submittedName>
        <fullName evidence="8">MMPL family transporter</fullName>
    </submittedName>
</protein>
<keyword evidence="2" id="KW-1003">Cell membrane</keyword>
<organism evidence="8 9">
    <name type="scientific">Shewanella hanedai</name>
    <name type="common">Alteromonas hanedai</name>
    <dbReference type="NCBI Taxonomy" id="25"/>
    <lineage>
        <taxon>Bacteria</taxon>
        <taxon>Pseudomonadati</taxon>
        <taxon>Pseudomonadota</taxon>
        <taxon>Gammaproteobacteria</taxon>
        <taxon>Alteromonadales</taxon>
        <taxon>Shewanellaceae</taxon>
        <taxon>Shewanella</taxon>
    </lineage>
</organism>
<feature type="transmembrane region" description="Helical" evidence="6">
    <location>
        <begin position="686"/>
        <end position="708"/>
    </location>
</feature>
<comment type="subcellular location">
    <subcellularLocation>
        <location evidence="1">Cell membrane</location>
        <topology evidence="1">Multi-pass membrane protein</topology>
    </subcellularLocation>
</comment>
<comment type="caution">
    <text evidence="8">The sequence shown here is derived from an EMBL/GenBank/DDBJ whole genome shotgun (WGS) entry which is preliminary data.</text>
</comment>
<evidence type="ECO:0000313" key="8">
    <source>
        <dbReference type="EMBL" id="TRY14877.1"/>
    </source>
</evidence>
<feature type="domain" description="Membrane transport protein MMPL" evidence="7">
    <location>
        <begin position="200"/>
        <end position="404"/>
    </location>
</feature>
<dbReference type="GO" id="GO:0005886">
    <property type="term" value="C:plasma membrane"/>
    <property type="evidence" value="ECO:0007669"/>
    <property type="project" value="UniProtKB-SubCell"/>
</dbReference>
<feature type="transmembrane region" description="Helical" evidence="6">
    <location>
        <begin position="391"/>
        <end position="413"/>
    </location>
</feature>
<keyword evidence="4 6" id="KW-1133">Transmembrane helix</keyword>